<organism evidence="1 2">
    <name type="scientific">Sphingobacterium multivorum</name>
    <dbReference type="NCBI Taxonomy" id="28454"/>
    <lineage>
        <taxon>Bacteria</taxon>
        <taxon>Pseudomonadati</taxon>
        <taxon>Bacteroidota</taxon>
        <taxon>Sphingobacteriia</taxon>
        <taxon>Sphingobacteriales</taxon>
        <taxon>Sphingobacteriaceae</taxon>
        <taxon>Sphingobacterium</taxon>
    </lineage>
</organism>
<reference evidence="1 2" key="1">
    <citation type="submission" date="2018-06" db="EMBL/GenBank/DDBJ databases">
        <authorList>
            <consortium name="Pathogen Informatics"/>
            <person name="Doyle S."/>
        </authorList>
    </citation>
    <scope>NUCLEOTIDE SEQUENCE [LARGE SCALE GENOMIC DNA]</scope>
    <source>
        <strain evidence="1 2">NCTC11343</strain>
    </source>
</reference>
<protein>
    <recommendedName>
        <fullName evidence="3">Tetratricopeptide repeat protein</fullName>
    </recommendedName>
</protein>
<dbReference type="GeneID" id="97181526"/>
<evidence type="ECO:0008006" key="3">
    <source>
        <dbReference type="Google" id="ProtNLM"/>
    </source>
</evidence>
<sequence length="174" mass="19862">MITRIVLTIVLFTLTKVGLGQQVNMEKIRKEYAEAVKDEDLCEHNLETLTEGAKSPTEKAYLAAYQILLAKHIGNPFKKVGQFKEGKKHLEEVIKENPNHIEARFIRWSVQVHAPSFLGYNNNILEDKNFLVKNLYKLPNEEAKSIIYNYLKGANPYLKGGQVFSATELKELAQ</sequence>
<accession>A0A2X2ISD6</accession>
<evidence type="ECO:0000313" key="2">
    <source>
        <dbReference type="Proteomes" id="UP000251241"/>
    </source>
</evidence>
<gene>
    <name evidence="1" type="ORF">NCTC11343_01750</name>
</gene>
<proteinExistence type="predicted"/>
<dbReference type="Proteomes" id="UP000251241">
    <property type="component" value="Unassembled WGS sequence"/>
</dbReference>
<evidence type="ECO:0000313" key="1">
    <source>
        <dbReference type="EMBL" id="SPZ85192.1"/>
    </source>
</evidence>
<dbReference type="RefSeq" id="WP_053003898.1">
    <property type="nucleotide sequence ID" value="NZ_CP069793.1"/>
</dbReference>
<dbReference type="AlphaFoldDB" id="A0A2X2ISD6"/>
<dbReference type="EMBL" id="UAUU01000006">
    <property type="protein sequence ID" value="SPZ85192.1"/>
    <property type="molecule type" value="Genomic_DNA"/>
</dbReference>
<name>A0A2X2ISD6_SPHMU</name>